<dbReference type="InterPro" id="IPR002173">
    <property type="entry name" value="Carboh/pur_kinase_PfkB_CS"/>
</dbReference>
<dbReference type="PROSITE" id="PS00584">
    <property type="entry name" value="PFKB_KINASES_2"/>
    <property type="match status" value="1"/>
</dbReference>
<evidence type="ECO:0000256" key="1">
    <source>
        <dbReference type="ARBA" id="ARBA00010688"/>
    </source>
</evidence>
<dbReference type="Gene3D" id="3.40.1190.20">
    <property type="match status" value="1"/>
</dbReference>
<dbReference type="EC" id="2.7.1.144" evidence="8"/>
<evidence type="ECO:0000256" key="4">
    <source>
        <dbReference type="ARBA" id="ARBA00022777"/>
    </source>
</evidence>
<dbReference type="Proteomes" id="UP000517916">
    <property type="component" value="Unassembled WGS sequence"/>
</dbReference>
<comment type="similarity">
    <text evidence="1">Belongs to the carbohydrate kinase PfkB family.</text>
</comment>
<gene>
    <name evidence="8" type="ORF">BC739_004341</name>
</gene>
<accession>A0ABR6BK95</accession>
<dbReference type="RefSeq" id="WP_182838210.1">
    <property type="nucleotide sequence ID" value="NZ_BAAABQ010000057.1"/>
</dbReference>
<dbReference type="Pfam" id="PF00294">
    <property type="entry name" value="PfkB"/>
    <property type="match status" value="1"/>
</dbReference>
<dbReference type="InterPro" id="IPR011611">
    <property type="entry name" value="PfkB_dom"/>
</dbReference>
<dbReference type="PIRSF" id="PIRSF000535">
    <property type="entry name" value="1PFK/6PFK/LacC"/>
    <property type="match status" value="1"/>
</dbReference>
<organism evidence="8 9">
    <name type="scientific">Kutzneria viridogrisea</name>
    <dbReference type="NCBI Taxonomy" id="47990"/>
    <lineage>
        <taxon>Bacteria</taxon>
        <taxon>Bacillati</taxon>
        <taxon>Actinomycetota</taxon>
        <taxon>Actinomycetes</taxon>
        <taxon>Pseudonocardiales</taxon>
        <taxon>Pseudonocardiaceae</taxon>
        <taxon>Kutzneria</taxon>
    </lineage>
</organism>
<evidence type="ECO:0000256" key="5">
    <source>
        <dbReference type="ARBA" id="ARBA00022840"/>
    </source>
</evidence>
<sequence>MILTVTLNTALDVTYEVDGLRPHCSHRVRTVRGRAGGKGVNVARVLTALGHSTQVTGLVGGPTGELVRADLAASGLADRLHQVAGDTRRTVTVVAGDVGDATVFNEPGPRVGEREWAEFLAHYRESVRGAQAVVLSGSVPPGVPVTCYHDLIRVAAARGVPTVLDTSGAPLLAALPAHPDLVKPNAAELSEVTRVANTGQAAERLREAGAGAVVASLGPDGLLAVTGQGRWRAVPGEHLLGNPTGAGDACVAALAAALAQAHDVSSVDWPRALTEAVAVSAAAVAAPLAGEYDDAVRERLLATVHVDGTSLS</sequence>
<dbReference type="PANTHER" id="PTHR46566:SF5">
    <property type="entry name" value="1-PHOSPHOFRUCTOKINASE"/>
    <property type="match status" value="1"/>
</dbReference>
<comment type="caution">
    <text evidence="8">The sequence shown here is derived from an EMBL/GenBank/DDBJ whole genome shotgun (WGS) entry which is preliminary data.</text>
</comment>
<evidence type="ECO:0000313" key="9">
    <source>
        <dbReference type="Proteomes" id="UP000517916"/>
    </source>
</evidence>
<dbReference type="PANTHER" id="PTHR46566">
    <property type="entry name" value="1-PHOSPHOFRUCTOKINASE-RELATED"/>
    <property type="match status" value="1"/>
</dbReference>
<keyword evidence="5" id="KW-0067">ATP-binding</keyword>
<dbReference type="NCBIfam" id="TIGR03168">
    <property type="entry name" value="1-PFK"/>
    <property type="match status" value="1"/>
</dbReference>
<reference evidence="8 9" key="1">
    <citation type="submission" date="2020-08" db="EMBL/GenBank/DDBJ databases">
        <title>Genomic Encyclopedia of Archaeal and Bacterial Type Strains, Phase II (KMG-II): from individual species to whole genera.</title>
        <authorList>
            <person name="Goeker M."/>
        </authorList>
    </citation>
    <scope>NUCLEOTIDE SEQUENCE [LARGE SCALE GENOMIC DNA]</scope>
    <source>
        <strain evidence="8 9">DSM 43850</strain>
    </source>
</reference>
<keyword evidence="9" id="KW-1185">Reference proteome</keyword>
<evidence type="ECO:0000256" key="2">
    <source>
        <dbReference type="ARBA" id="ARBA00022679"/>
    </source>
</evidence>
<dbReference type="EMBL" id="JACJID010000003">
    <property type="protein sequence ID" value="MBA8927135.1"/>
    <property type="molecule type" value="Genomic_DNA"/>
</dbReference>
<evidence type="ECO:0000259" key="7">
    <source>
        <dbReference type="Pfam" id="PF00294"/>
    </source>
</evidence>
<dbReference type="PROSITE" id="PS00583">
    <property type="entry name" value="PFKB_KINASES_1"/>
    <property type="match status" value="1"/>
</dbReference>
<dbReference type="SUPFAM" id="SSF53613">
    <property type="entry name" value="Ribokinase-like"/>
    <property type="match status" value="1"/>
</dbReference>
<keyword evidence="4 8" id="KW-0418">Kinase</keyword>
<evidence type="ECO:0000313" key="8">
    <source>
        <dbReference type="EMBL" id="MBA8927135.1"/>
    </source>
</evidence>
<dbReference type="CDD" id="cd01164">
    <property type="entry name" value="FruK_PfkB_like"/>
    <property type="match status" value="1"/>
</dbReference>
<dbReference type="GO" id="GO:0009024">
    <property type="term" value="F:tagatose-6-phosphate kinase activity"/>
    <property type="evidence" value="ECO:0007669"/>
    <property type="project" value="UniProtKB-EC"/>
</dbReference>
<protein>
    <submittedName>
        <fullName evidence="8">Tagatose 6-phosphate kinase</fullName>
        <ecNumber evidence="8">2.7.1.144</ecNumber>
    </submittedName>
</protein>
<keyword evidence="2 6" id="KW-0808">Transferase</keyword>
<dbReference type="InterPro" id="IPR017583">
    <property type="entry name" value="Tagatose/fructose_Pkinase"/>
</dbReference>
<name>A0ABR6BK95_9PSEU</name>
<keyword evidence="3" id="KW-0547">Nucleotide-binding</keyword>
<feature type="domain" description="Carbohydrate kinase PfkB" evidence="7">
    <location>
        <begin position="11"/>
        <end position="289"/>
    </location>
</feature>
<evidence type="ECO:0000256" key="3">
    <source>
        <dbReference type="ARBA" id="ARBA00022741"/>
    </source>
</evidence>
<evidence type="ECO:0000256" key="6">
    <source>
        <dbReference type="PIRNR" id="PIRNR000535"/>
    </source>
</evidence>
<proteinExistence type="inferred from homology"/>
<dbReference type="InterPro" id="IPR029056">
    <property type="entry name" value="Ribokinase-like"/>
</dbReference>